<keyword evidence="2" id="KW-1133">Transmembrane helix</keyword>
<accession>A0A2N9HKJ3</accession>
<feature type="compositionally biased region" description="Basic residues" evidence="1">
    <location>
        <begin position="86"/>
        <end position="95"/>
    </location>
</feature>
<protein>
    <recommendedName>
        <fullName evidence="4">Protein PAM68, chloroplastic</fullName>
    </recommendedName>
</protein>
<keyword evidence="2" id="KW-0812">Transmembrane</keyword>
<name>A0A2N9HKJ3_FAGSY</name>
<reference evidence="3" key="1">
    <citation type="submission" date="2018-02" db="EMBL/GenBank/DDBJ databases">
        <authorList>
            <person name="Cohen D.B."/>
            <person name="Kent A.D."/>
        </authorList>
    </citation>
    <scope>NUCLEOTIDE SEQUENCE</scope>
</reference>
<dbReference type="InterPro" id="IPR021855">
    <property type="entry name" value="PAM68-like"/>
</dbReference>
<keyword evidence="2" id="KW-0472">Membrane</keyword>
<feature type="transmembrane region" description="Helical" evidence="2">
    <location>
        <begin position="160"/>
        <end position="182"/>
    </location>
</feature>
<feature type="transmembrane region" description="Helical" evidence="2">
    <location>
        <begin position="128"/>
        <end position="148"/>
    </location>
</feature>
<sequence length="316" mass="34565">MAAITGTTSWPSSLSLTPSSNPTSPHKIERKLCTFPIITFYLQRHVKTQFPISPTKPCQNQTHLSHPTSLLFATLKSPRGFGPSPRKTKKTKKPKKVDDDDEDEEEEEEEADEGIIPEVVTNRMMSRMGFSVGIPLFIGLLFFPFFYYLKVGLKIDVPTWVPFIVSFFFFGSALLGVSYGIVSSSWDPMREGSLLGWNEARKNWPVFWQSLRGPTLGLGFIGQYISKILCKLDGDRGGVGGGNNSSDENRRGGIVVVGGSGVVSVMVASPKLVHSDASGMKATNVMVVAKRRYSLVVVVVVVAAMVFVAKRKGGKG</sequence>
<evidence type="ECO:0000256" key="2">
    <source>
        <dbReference type="SAM" id="Phobius"/>
    </source>
</evidence>
<evidence type="ECO:0000313" key="3">
    <source>
        <dbReference type="EMBL" id="SPD12458.1"/>
    </source>
</evidence>
<evidence type="ECO:0008006" key="4">
    <source>
        <dbReference type="Google" id="ProtNLM"/>
    </source>
</evidence>
<feature type="compositionally biased region" description="Acidic residues" evidence="1">
    <location>
        <begin position="99"/>
        <end position="115"/>
    </location>
</feature>
<dbReference type="PANTHER" id="PTHR34575:SF1">
    <property type="entry name" value="PROTEIN PAM68, CHLOROPLASTIC"/>
    <property type="match status" value="1"/>
</dbReference>
<feature type="region of interest" description="Disordered" evidence="1">
    <location>
        <begin position="74"/>
        <end position="115"/>
    </location>
</feature>
<dbReference type="AlphaFoldDB" id="A0A2N9HKJ3"/>
<feature type="region of interest" description="Disordered" evidence="1">
    <location>
        <begin position="1"/>
        <end position="27"/>
    </location>
</feature>
<dbReference type="PANTHER" id="PTHR34575">
    <property type="entry name" value="PROTEIN PAM68, CHLOROPLASTIC"/>
    <property type="match status" value="1"/>
</dbReference>
<proteinExistence type="predicted"/>
<dbReference type="Pfam" id="PF11947">
    <property type="entry name" value="DUF3464"/>
    <property type="match status" value="1"/>
</dbReference>
<evidence type="ECO:0000256" key="1">
    <source>
        <dbReference type="SAM" id="MobiDB-lite"/>
    </source>
</evidence>
<feature type="transmembrane region" description="Helical" evidence="2">
    <location>
        <begin position="293"/>
        <end position="309"/>
    </location>
</feature>
<gene>
    <name evidence="3" type="ORF">FSB_LOCUS40340</name>
</gene>
<organism evidence="3">
    <name type="scientific">Fagus sylvatica</name>
    <name type="common">Beechnut</name>
    <dbReference type="NCBI Taxonomy" id="28930"/>
    <lineage>
        <taxon>Eukaryota</taxon>
        <taxon>Viridiplantae</taxon>
        <taxon>Streptophyta</taxon>
        <taxon>Embryophyta</taxon>
        <taxon>Tracheophyta</taxon>
        <taxon>Spermatophyta</taxon>
        <taxon>Magnoliopsida</taxon>
        <taxon>eudicotyledons</taxon>
        <taxon>Gunneridae</taxon>
        <taxon>Pentapetalae</taxon>
        <taxon>rosids</taxon>
        <taxon>fabids</taxon>
        <taxon>Fagales</taxon>
        <taxon>Fagaceae</taxon>
        <taxon>Fagus</taxon>
    </lineage>
</organism>
<feature type="compositionally biased region" description="Low complexity" evidence="1">
    <location>
        <begin position="7"/>
        <end position="25"/>
    </location>
</feature>
<dbReference type="EMBL" id="OIVN01003613">
    <property type="protein sequence ID" value="SPD12458.1"/>
    <property type="molecule type" value="Genomic_DNA"/>
</dbReference>